<dbReference type="STRING" id="1122214.Mame_02539"/>
<dbReference type="KEGG" id="mmed:Mame_02539"/>
<evidence type="ECO:0000313" key="1">
    <source>
        <dbReference type="EMBL" id="AQZ51866.1"/>
    </source>
</evidence>
<dbReference type="InterPro" id="IPR008949">
    <property type="entry name" value="Isoprenoid_synthase_dom_sf"/>
</dbReference>
<evidence type="ECO:0000313" key="2">
    <source>
        <dbReference type="Proteomes" id="UP000191135"/>
    </source>
</evidence>
<organism evidence="1 2">
    <name type="scientific">Martelella mediterranea DSM 17316</name>
    <dbReference type="NCBI Taxonomy" id="1122214"/>
    <lineage>
        <taxon>Bacteria</taxon>
        <taxon>Pseudomonadati</taxon>
        <taxon>Pseudomonadota</taxon>
        <taxon>Alphaproteobacteria</taxon>
        <taxon>Hyphomicrobiales</taxon>
        <taxon>Aurantimonadaceae</taxon>
        <taxon>Martelella</taxon>
    </lineage>
</organism>
<gene>
    <name evidence="1" type="ORF">Mame_02539</name>
</gene>
<dbReference type="AlphaFoldDB" id="A0A1U9Z2F6"/>
<dbReference type="Pfam" id="PF00494">
    <property type="entry name" value="SQS_PSY"/>
    <property type="match status" value="1"/>
</dbReference>
<dbReference type="InterPro" id="IPR002060">
    <property type="entry name" value="Squ/phyt_synthse"/>
</dbReference>
<dbReference type="RefSeq" id="WP_018066956.1">
    <property type="nucleotide sequence ID" value="NZ_AQWH01000030.1"/>
</dbReference>
<dbReference type="eggNOG" id="COG1562">
    <property type="taxonomic scope" value="Bacteria"/>
</dbReference>
<dbReference type="EMBL" id="CP020330">
    <property type="protein sequence ID" value="AQZ51866.1"/>
    <property type="molecule type" value="Genomic_DNA"/>
</dbReference>
<dbReference type="Proteomes" id="UP000191135">
    <property type="component" value="Chromosome"/>
</dbReference>
<accession>A0A1U9Z2F6</accession>
<dbReference type="SUPFAM" id="SSF48576">
    <property type="entry name" value="Terpenoid synthases"/>
    <property type="match status" value="1"/>
</dbReference>
<dbReference type="Gene3D" id="1.10.600.10">
    <property type="entry name" value="Farnesyl Diphosphate Synthase"/>
    <property type="match status" value="1"/>
</dbReference>
<reference evidence="1 2" key="1">
    <citation type="submission" date="2017-03" db="EMBL/GenBank/DDBJ databases">
        <title>Foreign affairs: Plasmid Transfer between Roseobacters and Rhizobia.</title>
        <authorList>
            <person name="Bartling P."/>
            <person name="Bunk B."/>
            <person name="Overmann J."/>
            <person name="Brinkmann H."/>
            <person name="Petersen J."/>
        </authorList>
    </citation>
    <scope>NUCLEOTIDE SEQUENCE [LARGE SCALE GENOMIC DNA]</scope>
    <source>
        <strain evidence="1 2">MACL11</strain>
    </source>
</reference>
<name>A0A1U9Z2F6_9HYPH</name>
<keyword evidence="2" id="KW-1185">Reference proteome</keyword>
<sequence>MADAQEGPDPLLAELREADRDRYLAVLLSPSEHRPALTALYLFNAELARVRERISEPLPGEVRLQYWRDLLEGSEHGESQRNPLAAHLLQTLETYRLPAAPLIGMSEARIFDLYDDPMGSLSEFEGYAGETASALIQLASLVLDSGKAAAASTAAGHAGVAQAVAGSLLLMSRHRANGQVFIPTEILSATGLDRESFLIASDRDRVGNAIRAFAGFGRSHLEKFEVEGPVAREIAPAYLPIASCKNILVKAERLGENVLDNSIQPPQWKRQFAMMRSLLFRKF</sequence>
<dbReference type="OrthoDB" id="9814909at2"/>
<proteinExistence type="predicted"/>
<protein>
    <submittedName>
        <fullName evidence="1">Squalene synthase HpnD</fullName>
    </submittedName>
</protein>